<dbReference type="Pfam" id="PF07833">
    <property type="entry name" value="Cu_amine_oxidN1"/>
    <property type="match status" value="1"/>
</dbReference>
<organism evidence="3 4">
    <name type="scientific">Paenibacillus auburnensis</name>
    <dbReference type="NCBI Taxonomy" id="2905649"/>
    <lineage>
        <taxon>Bacteria</taxon>
        <taxon>Bacillati</taxon>
        <taxon>Bacillota</taxon>
        <taxon>Bacilli</taxon>
        <taxon>Bacillales</taxon>
        <taxon>Paenibacillaceae</taxon>
        <taxon>Paenibacillus</taxon>
    </lineage>
</organism>
<keyword evidence="4" id="KW-1185">Reference proteome</keyword>
<comment type="caution">
    <text evidence="3">The sequence shown here is derived from an EMBL/GenBank/DDBJ whole genome shotgun (WGS) entry which is preliminary data.</text>
</comment>
<dbReference type="InterPro" id="IPR012854">
    <property type="entry name" value="Cu_amine_oxidase-like_N"/>
</dbReference>
<gene>
    <name evidence="3" type="ORF">PAECIP111892_02131</name>
</gene>
<dbReference type="InterPro" id="IPR036582">
    <property type="entry name" value="Mao_N_sf"/>
</dbReference>
<dbReference type="RefSeq" id="WP_236332604.1">
    <property type="nucleotide sequence ID" value="NZ_CAKMMG010000001.1"/>
</dbReference>
<evidence type="ECO:0000313" key="4">
    <source>
        <dbReference type="Proteomes" id="UP000838324"/>
    </source>
</evidence>
<feature type="signal peptide" evidence="1">
    <location>
        <begin position="1"/>
        <end position="25"/>
    </location>
</feature>
<name>A0ABM9BVR4_9BACL</name>
<feature type="chain" id="PRO_5046137752" description="Copper amine oxidase-like N-terminal domain-containing protein" evidence="1">
    <location>
        <begin position="26"/>
        <end position="283"/>
    </location>
</feature>
<dbReference type="SUPFAM" id="SSF55383">
    <property type="entry name" value="Copper amine oxidase, domain N"/>
    <property type="match status" value="1"/>
</dbReference>
<evidence type="ECO:0000259" key="2">
    <source>
        <dbReference type="Pfam" id="PF07833"/>
    </source>
</evidence>
<dbReference type="Gene3D" id="3.30.457.10">
    <property type="entry name" value="Copper amine oxidase-like, N-terminal domain"/>
    <property type="match status" value="1"/>
</dbReference>
<feature type="domain" description="Copper amine oxidase-like N-terminal" evidence="2">
    <location>
        <begin position="47"/>
        <end position="145"/>
    </location>
</feature>
<evidence type="ECO:0000256" key="1">
    <source>
        <dbReference type="SAM" id="SignalP"/>
    </source>
</evidence>
<reference evidence="3" key="1">
    <citation type="submission" date="2022-01" db="EMBL/GenBank/DDBJ databases">
        <authorList>
            <person name="Criscuolo A."/>
        </authorList>
    </citation>
    <scope>NUCLEOTIDE SEQUENCE</scope>
    <source>
        <strain evidence="3">CIP111892</strain>
    </source>
</reference>
<protein>
    <recommendedName>
        <fullName evidence="2">Copper amine oxidase-like N-terminal domain-containing protein</fullName>
    </recommendedName>
</protein>
<dbReference type="Proteomes" id="UP000838324">
    <property type="component" value="Unassembled WGS sequence"/>
</dbReference>
<accession>A0ABM9BVR4</accession>
<sequence length="283" mass="31474">MKSKTLKILTLTSILAIGISNIAYATTSLSEKTINHLKVNQYYVLYTAPKAPYIDSKQRLMVPLRSISELLGGEVTYNSKSKTATIVMDNHKLLLTSNSKTASLDNAERSMDTVPVIYKGSMIIPMKIILESFQIKANINSNYGYVNIQDSRLLKTKIVSNFEEFDSSLNSIVDNENAFLPLQTTITTETDHLLSTVKVGITAQNISGKNISTGREDLHPVFLTKGKYVLDSDGAWPGSKARTRPAVKVDEKIQRSWEFSIENSDPLLYILAKGRTFSQSINN</sequence>
<evidence type="ECO:0000313" key="3">
    <source>
        <dbReference type="EMBL" id="CAH1195939.1"/>
    </source>
</evidence>
<keyword evidence="1" id="KW-0732">Signal</keyword>
<proteinExistence type="predicted"/>
<dbReference type="EMBL" id="CAKMMG010000001">
    <property type="protein sequence ID" value="CAH1195939.1"/>
    <property type="molecule type" value="Genomic_DNA"/>
</dbReference>